<accession>T1CCR8</accession>
<dbReference type="AlphaFoldDB" id="T1CCR8"/>
<reference evidence="1" key="1">
    <citation type="submission" date="2013-08" db="EMBL/GenBank/DDBJ databases">
        <authorList>
            <person name="Mendez C."/>
            <person name="Richter M."/>
            <person name="Ferrer M."/>
            <person name="Sanchez J."/>
        </authorList>
    </citation>
    <scope>NUCLEOTIDE SEQUENCE</scope>
</reference>
<comment type="caution">
    <text evidence="1">The sequence shown here is derived from an EMBL/GenBank/DDBJ whole genome shotgun (WGS) entry which is preliminary data.</text>
</comment>
<evidence type="ECO:0000313" key="1">
    <source>
        <dbReference type="EMBL" id="EQD80142.1"/>
    </source>
</evidence>
<reference evidence="1" key="2">
    <citation type="journal article" date="2014" name="ISME J.">
        <title>Microbial stratification in low pH oxic and suboxic macroscopic growths along an acid mine drainage.</title>
        <authorList>
            <person name="Mendez-Garcia C."/>
            <person name="Mesa V."/>
            <person name="Sprenger R.R."/>
            <person name="Richter M."/>
            <person name="Diez M.S."/>
            <person name="Solano J."/>
            <person name="Bargiela R."/>
            <person name="Golyshina O.V."/>
            <person name="Manteca A."/>
            <person name="Ramos J.L."/>
            <person name="Gallego J.R."/>
            <person name="Llorente I."/>
            <person name="Martins Dos Santos V.A."/>
            <person name="Jensen O.N."/>
            <person name="Pelaez A.I."/>
            <person name="Sanchez J."/>
            <person name="Ferrer M."/>
        </authorList>
    </citation>
    <scope>NUCLEOTIDE SEQUENCE</scope>
</reference>
<feature type="non-terminal residue" evidence="1">
    <location>
        <position position="1"/>
    </location>
</feature>
<protein>
    <submittedName>
        <fullName evidence="1">Uncharacterized protein</fullName>
    </submittedName>
</protein>
<name>T1CCR8_9ZZZZ</name>
<proteinExistence type="predicted"/>
<dbReference type="EMBL" id="AUZX01000915">
    <property type="protein sequence ID" value="EQD80142.1"/>
    <property type="molecule type" value="Genomic_DNA"/>
</dbReference>
<organism evidence="1">
    <name type="scientific">mine drainage metagenome</name>
    <dbReference type="NCBI Taxonomy" id="410659"/>
    <lineage>
        <taxon>unclassified sequences</taxon>
        <taxon>metagenomes</taxon>
        <taxon>ecological metagenomes</taxon>
    </lineage>
</organism>
<sequence>IQTQRLAPLSDIRTDDCKTVETAMTKCSAWLPGHDQAAAARAPVPGAAELKKDIEALETWVKGIRDRRK</sequence>
<gene>
    <name evidence="1" type="ORF">B1A_01200</name>
</gene>